<sequence length="145" mass="15454">MKKGIALLCALLLAGCVTDKDTSVTAEKLQQQRFVLETANGEPVKASDKPLELAFGDKTTALEHVQVSGSMCNRFTGSGKMSAGELKVKDMAMTRMMCSDPQLNTLDHTISAMLSAGAQVDLTGDQLTLATANQTLTFKRVNQAS</sequence>
<evidence type="ECO:0000313" key="6">
    <source>
        <dbReference type="Proteomes" id="UP000247005"/>
    </source>
</evidence>
<organism evidence="4 6">
    <name type="scientific">Superficieibacter electus</name>
    <dbReference type="NCBI Taxonomy" id="2022662"/>
    <lineage>
        <taxon>Bacteria</taxon>
        <taxon>Pseudomonadati</taxon>
        <taxon>Pseudomonadota</taxon>
        <taxon>Gammaproteobacteria</taxon>
        <taxon>Enterobacterales</taxon>
        <taxon>Enterobacteriaceae</taxon>
        <taxon>Superficieibacter</taxon>
    </lineage>
</organism>
<evidence type="ECO:0000256" key="1">
    <source>
        <dbReference type="SAM" id="SignalP"/>
    </source>
</evidence>
<evidence type="ECO:0000313" key="4">
    <source>
        <dbReference type="EMBL" id="POP50348.1"/>
    </source>
</evidence>
<feature type="chain" id="PRO_5015146292" evidence="1">
    <location>
        <begin position="20"/>
        <end position="145"/>
    </location>
</feature>
<dbReference type="InterPro" id="IPR053147">
    <property type="entry name" value="Hsp_HslJ-like"/>
</dbReference>
<dbReference type="Proteomes" id="UP000237073">
    <property type="component" value="Unassembled WGS sequence"/>
</dbReference>
<dbReference type="Gene3D" id="2.40.128.270">
    <property type="match status" value="1"/>
</dbReference>
<dbReference type="NCBIfam" id="NF007766">
    <property type="entry name" value="PRK10449.1"/>
    <property type="match status" value="1"/>
</dbReference>
<protein>
    <submittedName>
        <fullName evidence="4">Heat-inducible protein</fullName>
    </submittedName>
</protein>
<evidence type="ECO:0000259" key="2">
    <source>
        <dbReference type="Pfam" id="PF03724"/>
    </source>
</evidence>
<keyword evidence="5" id="KW-1185">Reference proteome</keyword>
<feature type="signal peptide" evidence="1">
    <location>
        <begin position="1"/>
        <end position="19"/>
    </location>
</feature>
<dbReference type="EMBL" id="PQGD01000002">
    <property type="protein sequence ID" value="POP50348.1"/>
    <property type="molecule type" value="Genomic_DNA"/>
</dbReference>
<evidence type="ECO:0000313" key="5">
    <source>
        <dbReference type="Proteomes" id="UP000237073"/>
    </source>
</evidence>
<dbReference type="OrthoDB" id="5600341at2"/>
<dbReference type="PANTHER" id="PTHR35535:SF1">
    <property type="entry name" value="HEAT SHOCK PROTEIN HSLJ"/>
    <property type="match status" value="1"/>
</dbReference>
<proteinExistence type="predicted"/>
<dbReference type="InterPro" id="IPR038670">
    <property type="entry name" value="HslJ-like_sf"/>
</dbReference>
<feature type="domain" description="DUF306" evidence="2">
    <location>
        <begin position="27"/>
        <end position="138"/>
    </location>
</feature>
<keyword evidence="1" id="KW-0732">Signal</keyword>
<dbReference type="Proteomes" id="UP000247005">
    <property type="component" value="Unassembled WGS sequence"/>
</dbReference>
<dbReference type="EMBL" id="PQGE01000010">
    <property type="protein sequence ID" value="POP44330.1"/>
    <property type="molecule type" value="Genomic_DNA"/>
</dbReference>
<name>A0A2P5GUU7_9ENTR</name>
<comment type="caution">
    <text evidence="4">The sequence shown here is derived from an EMBL/GenBank/DDBJ whole genome shotgun (WGS) entry which is preliminary data.</text>
</comment>
<gene>
    <name evidence="4" type="ORF">CHU32_02685</name>
    <name evidence="3" type="ORF">CHU33_12795</name>
</gene>
<dbReference type="RefSeq" id="WP_103676466.1">
    <property type="nucleotide sequence ID" value="NZ_PQGD01000002.1"/>
</dbReference>
<reference evidence="5 6" key="1">
    <citation type="submission" date="2018-01" db="EMBL/GenBank/DDBJ databases">
        <title>Superficieibacter electus gen. nov., sp. nov., an extended-spectrum beta-lactamase possessing member of the Enterobacteriaceae family, isolated from intensive care unit surfaces.</title>
        <authorList>
            <person name="Potter R.F."/>
            <person name="D'Souza A.W."/>
        </authorList>
    </citation>
    <scope>NUCLEOTIDE SEQUENCE [LARGE SCALE GENOMIC DNA]</scope>
    <source>
        <strain evidence="4 6">BP-1</strain>
        <strain evidence="3 5">BP-2</strain>
    </source>
</reference>
<dbReference type="PROSITE" id="PS51257">
    <property type="entry name" value="PROKAR_LIPOPROTEIN"/>
    <property type="match status" value="1"/>
</dbReference>
<evidence type="ECO:0000313" key="3">
    <source>
        <dbReference type="EMBL" id="POP44330.1"/>
    </source>
</evidence>
<dbReference type="InterPro" id="IPR005184">
    <property type="entry name" value="DUF306_Meta_HslJ"/>
</dbReference>
<accession>A0A2P5GUU7</accession>
<dbReference type="AlphaFoldDB" id="A0A2P5GUU7"/>
<dbReference type="PANTHER" id="PTHR35535">
    <property type="entry name" value="HEAT SHOCK PROTEIN HSLJ"/>
    <property type="match status" value="1"/>
</dbReference>
<dbReference type="Pfam" id="PF03724">
    <property type="entry name" value="META"/>
    <property type="match status" value="1"/>
</dbReference>